<feature type="chain" id="PRO_5030825410" description="DUF4760 domain-containing protein" evidence="1">
    <location>
        <begin position="17"/>
        <end position="143"/>
    </location>
</feature>
<dbReference type="Proteomes" id="UP000552757">
    <property type="component" value="Unassembled WGS sequence"/>
</dbReference>
<dbReference type="EMBL" id="JACIEB010000006">
    <property type="protein sequence ID" value="MBB3982933.1"/>
    <property type="molecule type" value="Genomic_DNA"/>
</dbReference>
<gene>
    <name evidence="2" type="ORF">GGR44_002613</name>
</gene>
<protein>
    <recommendedName>
        <fullName evidence="4">DUF4760 domain-containing protein</fullName>
    </recommendedName>
</protein>
<name>A0A7W6DN73_9SPHN</name>
<proteinExistence type="predicted"/>
<evidence type="ECO:0008006" key="4">
    <source>
        <dbReference type="Google" id="ProtNLM"/>
    </source>
</evidence>
<reference evidence="2 3" key="1">
    <citation type="submission" date="2020-08" db="EMBL/GenBank/DDBJ databases">
        <title>Genomic Encyclopedia of Type Strains, Phase IV (KMG-IV): sequencing the most valuable type-strain genomes for metagenomic binning, comparative biology and taxonomic classification.</title>
        <authorList>
            <person name="Goeker M."/>
        </authorList>
    </citation>
    <scope>NUCLEOTIDE SEQUENCE [LARGE SCALE GENOMIC DNA]</scope>
    <source>
        <strain evidence="2 3">DSM 29348</strain>
    </source>
</reference>
<keyword evidence="1" id="KW-0732">Signal</keyword>
<accession>A0A7W6DN73</accession>
<evidence type="ECO:0000313" key="2">
    <source>
        <dbReference type="EMBL" id="MBB3982933.1"/>
    </source>
</evidence>
<feature type="signal peptide" evidence="1">
    <location>
        <begin position="1"/>
        <end position="16"/>
    </location>
</feature>
<evidence type="ECO:0000256" key="1">
    <source>
        <dbReference type="SAM" id="SignalP"/>
    </source>
</evidence>
<dbReference type="RefSeq" id="WP_183955994.1">
    <property type="nucleotide sequence ID" value="NZ_JACIEB010000006.1"/>
</dbReference>
<comment type="caution">
    <text evidence="2">The sequence shown here is derived from an EMBL/GenBank/DDBJ whole genome shotgun (WGS) entry which is preliminary data.</text>
</comment>
<keyword evidence="3" id="KW-1185">Reference proteome</keyword>
<dbReference type="AlphaFoldDB" id="A0A7W6DN73"/>
<sequence length="143" mass="15670">MLATLISALAAIVASAGAIYVTKQKEREAIWRAKKLSYYEEFFAAVSGIVGKTPPPDTQIRFANAVNNLHLIGSAGVIKALHDYCDEVAFSNEKKSQGKHDDLWSRLVWEIRDDLDDPPSKDPAAFTARLWASGVGTNVLPLK</sequence>
<organism evidence="2 3">
    <name type="scientific">Sphingobium fontiphilum</name>
    <dbReference type="NCBI Taxonomy" id="944425"/>
    <lineage>
        <taxon>Bacteria</taxon>
        <taxon>Pseudomonadati</taxon>
        <taxon>Pseudomonadota</taxon>
        <taxon>Alphaproteobacteria</taxon>
        <taxon>Sphingomonadales</taxon>
        <taxon>Sphingomonadaceae</taxon>
        <taxon>Sphingobium</taxon>
    </lineage>
</organism>
<evidence type="ECO:0000313" key="3">
    <source>
        <dbReference type="Proteomes" id="UP000552757"/>
    </source>
</evidence>